<evidence type="ECO:0000259" key="1">
    <source>
        <dbReference type="Pfam" id="PF00085"/>
    </source>
</evidence>
<dbReference type="CDD" id="cd02947">
    <property type="entry name" value="TRX_family"/>
    <property type="match status" value="1"/>
</dbReference>
<dbReference type="SUPFAM" id="SSF52833">
    <property type="entry name" value="Thioredoxin-like"/>
    <property type="match status" value="1"/>
</dbReference>
<evidence type="ECO:0000313" key="3">
    <source>
        <dbReference type="Proteomes" id="UP000782705"/>
    </source>
</evidence>
<feature type="domain" description="Thioredoxin" evidence="1">
    <location>
        <begin position="4"/>
        <end position="95"/>
    </location>
</feature>
<keyword evidence="3" id="KW-1185">Reference proteome</keyword>
<sequence length="112" mass="12807">MQSTTFTQFQNELTMHPLVLLYISTPTCSVCHAIKPKIEHALTDLPMFVLDAHVYPEVASAYQALTAPVVLLFFEGKEVHRQARFIDIPKLVKFVQSYQSMNLSVTYQDLFN</sequence>
<proteinExistence type="predicted"/>
<dbReference type="RefSeq" id="WP_161902775.1">
    <property type="nucleotide sequence ID" value="NZ_MAEL01000052.1"/>
</dbReference>
<reference evidence="2 3" key="1">
    <citation type="submission" date="2016-06" db="EMBL/GenBank/DDBJ databases">
        <title>Four novel species of enterococci isolated from chicken manure.</title>
        <authorList>
            <person name="Van Tyne D."/>
        </authorList>
    </citation>
    <scope>NUCLEOTIDE SEQUENCE [LARGE SCALE GENOMIC DNA]</scope>
    <source>
        <strain evidence="2 3">CU12B</strain>
    </source>
</reference>
<organism evidence="2 3">
    <name type="scientific">Candidatus Enterococcus willemsii</name>
    <dbReference type="NCBI Taxonomy" id="1857215"/>
    <lineage>
        <taxon>Bacteria</taxon>
        <taxon>Bacillati</taxon>
        <taxon>Bacillota</taxon>
        <taxon>Bacilli</taxon>
        <taxon>Lactobacillales</taxon>
        <taxon>Enterococcaceae</taxon>
        <taxon>Enterococcus</taxon>
    </lineage>
</organism>
<dbReference type="Proteomes" id="UP000782705">
    <property type="component" value="Unassembled WGS sequence"/>
</dbReference>
<evidence type="ECO:0000313" key="2">
    <source>
        <dbReference type="EMBL" id="KAF1302374.1"/>
    </source>
</evidence>
<gene>
    <name evidence="2" type="ORF">BAU17_08950</name>
</gene>
<dbReference type="Gene3D" id="3.40.30.10">
    <property type="entry name" value="Glutaredoxin"/>
    <property type="match status" value="1"/>
</dbReference>
<dbReference type="Pfam" id="PF00085">
    <property type="entry name" value="Thioredoxin"/>
    <property type="match status" value="1"/>
</dbReference>
<protein>
    <recommendedName>
        <fullName evidence="1">Thioredoxin domain-containing protein</fullName>
    </recommendedName>
</protein>
<name>A0ABQ6YX23_9ENTE</name>
<dbReference type="EMBL" id="MAEL01000052">
    <property type="protein sequence ID" value="KAF1302374.1"/>
    <property type="molecule type" value="Genomic_DNA"/>
</dbReference>
<dbReference type="InterPro" id="IPR013766">
    <property type="entry name" value="Thioredoxin_domain"/>
</dbReference>
<comment type="caution">
    <text evidence="2">The sequence shown here is derived from an EMBL/GenBank/DDBJ whole genome shotgun (WGS) entry which is preliminary data.</text>
</comment>
<accession>A0ABQ6YX23</accession>
<dbReference type="InterPro" id="IPR036249">
    <property type="entry name" value="Thioredoxin-like_sf"/>
</dbReference>